<name>A0A4Y2TFG8_ARAVE</name>
<sequence length="77" mass="8481">TAAYSCWTGRRFDIALQFLIQISSVGRIGLRHSTIKNAECIIGKQYLCQTAMVIMGLGLLSVSAAQGYDWSRSPGWL</sequence>
<gene>
    <name evidence="2" type="ORF">AVEN_149762_1</name>
</gene>
<evidence type="ECO:0000313" key="3">
    <source>
        <dbReference type="Proteomes" id="UP000499080"/>
    </source>
</evidence>
<dbReference type="EMBL" id="BGPR01027563">
    <property type="protein sequence ID" value="GBN98149.1"/>
    <property type="molecule type" value="Genomic_DNA"/>
</dbReference>
<keyword evidence="1" id="KW-0812">Transmembrane</keyword>
<dbReference type="AlphaFoldDB" id="A0A4Y2TFG8"/>
<dbReference type="Proteomes" id="UP000499080">
    <property type="component" value="Unassembled WGS sequence"/>
</dbReference>
<keyword evidence="3" id="KW-1185">Reference proteome</keyword>
<dbReference type="OrthoDB" id="6432477at2759"/>
<evidence type="ECO:0000256" key="1">
    <source>
        <dbReference type="SAM" id="Phobius"/>
    </source>
</evidence>
<comment type="caution">
    <text evidence="2">The sequence shown here is derived from an EMBL/GenBank/DDBJ whole genome shotgun (WGS) entry which is preliminary data.</text>
</comment>
<feature type="transmembrane region" description="Helical" evidence="1">
    <location>
        <begin position="46"/>
        <end position="68"/>
    </location>
</feature>
<evidence type="ECO:0000313" key="2">
    <source>
        <dbReference type="EMBL" id="GBN98149.1"/>
    </source>
</evidence>
<feature type="non-terminal residue" evidence="2">
    <location>
        <position position="1"/>
    </location>
</feature>
<keyword evidence="1" id="KW-1133">Transmembrane helix</keyword>
<organism evidence="2 3">
    <name type="scientific">Araneus ventricosus</name>
    <name type="common">Orbweaver spider</name>
    <name type="synonym">Epeira ventricosa</name>
    <dbReference type="NCBI Taxonomy" id="182803"/>
    <lineage>
        <taxon>Eukaryota</taxon>
        <taxon>Metazoa</taxon>
        <taxon>Ecdysozoa</taxon>
        <taxon>Arthropoda</taxon>
        <taxon>Chelicerata</taxon>
        <taxon>Arachnida</taxon>
        <taxon>Araneae</taxon>
        <taxon>Araneomorphae</taxon>
        <taxon>Entelegynae</taxon>
        <taxon>Araneoidea</taxon>
        <taxon>Araneidae</taxon>
        <taxon>Araneus</taxon>
    </lineage>
</organism>
<accession>A0A4Y2TFG8</accession>
<reference evidence="2 3" key="1">
    <citation type="journal article" date="2019" name="Sci. Rep.">
        <title>Orb-weaving spider Araneus ventricosus genome elucidates the spidroin gene catalogue.</title>
        <authorList>
            <person name="Kono N."/>
            <person name="Nakamura H."/>
            <person name="Ohtoshi R."/>
            <person name="Moran D.A.P."/>
            <person name="Shinohara A."/>
            <person name="Yoshida Y."/>
            <person name="Fujiwara M."/>
            <person name="Mori M."/>
            <person name="Tomita M."/>
            <person name="Arakawa K."/>
        </authorList>
    </citation>
    <scope>NUCLEOTIDE SEQUENCE [LARGE SCALE GENOMIC DNA]</scope>
</reference>
<proteinExistence type="predicted"/>
<protein>
    <submittedName>
        <fullName evidence="2">Uncharacterized protein</fullName>
    </submittedName>
</protein>
<keyword evidence="1" id="KW-0472">Membrane</keyword>